<dbReference type="InterPro" id="IPR006158">
    <property type="entry name" value="Cobalamin-bd"/>
</dbReference>
<dbReference type="Pfam" id="PF02310">
    <property type="entry name" value="B12-binding"/>
    <property type="match status" value="1"/>
</dbReference>
<gene>
    <name evidence="2" type="ORF">DSM112329_01157</name>
</gene>
<dbReference type="AlphaFoldDB" id="A0AAU7ARP3"/>
<dbReference type="InterPro" id="IPR036594">
    <property type="entry name" value="Meth_synthase_dom"/>
</dbReference>
<dbReference type="EMBL" id="CP114014">
    <property type="protein sequence ID" value="XAY04324.1"/>
    <property type="molecule type" value="Genomic_DNA"/>
</dbReference>
<dbReference type="Gene3D" id="3.40.50.280">
    <property type="entry name" value="Cobalamin-binding domain"/>
    <property type="match status" value="1"/>
</dbReference>
<dbReference type="InterPro" id="IPR036724">
    <property type="entry name" value="Cobalamin-bd_sf"/>
</dbReference>
<dbReference type="InterPro" id="IPR003759">
    <property type="entry name" value="Cbl-bd_cap"/>
</dbReference>
<dbReference type="GO" id="GO:0031419">
    <property type="term" value="F:cobalamin binding"/>
    <property type="evidence" value="ECO:0007669"/>
    <property type="project" value="InterPro"/>
</dbReference>
<name>A0AAU7ARP3_9ACTN</name>
<dbReference type="RefSeq" id="WP_354700865.1">
    <property type="nucleotide sequence ID" value="NZ_CP114014.1"/>
</dbReference>
<accession>A0AAU7ARP3</accession>
<dbReference type="KEGG" id="parq:DSM112329_01157"/>
<evidence type="ECO:0000259" key="1">
    <source>
        <dbReference type="PROSITE" id="PS51332"/>
    </source>
</evidence>
<dbReference type="GO" id="GO:0046872">
    <property type="term" value="F:metal ion binding"/>
    <property type="evidence" value="ECO:0007669"/>
    <property type="project" value="InterPro"/>
</dbReference>
<dbReference type="PROSITE" id="PS51332">
    <property type="entry name" value="B12_BINDING"/>
    <property type="match status" value="1"/>
</dbReference>
<sequence>MPDSPATATDDLLLTRSRYLAALLDADAGRAQRAIDDGIARGLPVATTYLDVLTPVMRQLGTLWEQAKISIGDEHLATAITAGVLASLSGRLPRVPAVAARPVAVLGSGPDDFHGLGARMVGDFLQAAGWRVLDLGPAAPAEAFASVAAAHGALVVAVSTSRPEQLDAVATVRQALDELERPPLMVVGGQGYADGREAVAHVGADLYAADPAQLLQQLGAVTRSR</sequence>
<evidence type="ECO:0000313" key="2">
    <source>
        <dbReference type="EMBL" id="XAY04324.1"/>
    </source>
</evidence>
<feature type="domain" description="B12-binding" evidence="1">
    <location>
        <begin position="101"/>
        <end position="225"/>
    </location>
</feature>
<proteinExistence type="predicted"/>
<dbReference type="SUPFAM" id="SSF52242">
    <property type="entry name" value="Cobalamin (vitamin B12)-binding domain"/>
    <property type="match status" value="1"/>
</dbReference>
<dbReference type="Gene3D" id="1.10.1240.10">
    <property type="entry name" value="Methionine synthase domain"/>
    <property type="match status" value="1"/>
</dbReference>
<dbReference type="Pfam" id="PF02607">
    <property type="entry name" value="B12-binding_2"/>
    <property type="match status" value="1"/>
</dbReference>
<protein>
    <recommendedName>
        <fullName evidence="1">B12-binding domain-containing protein</fullName>
    </recommendedName>
</protein>
<reference evidence="2" key="1">
    <citation type="submission" date="2022-12" db="EMBL/GenBank/DDBJ databases">
        <title>Paraconexibacter alkalitolerans sp. nov. and Baekduia alba sp. nov., isolated from soil and emended description of the genera Paraconexibacter (Chun et al., 2020) and Baekduia (An et al., 2020).</title>
        <authorList>
            <person name="Vieira S."/>
            <person name="Huber K.J."/>
            <person name="Geppert A."/>
            <person name="Wolf J."/>
            <person name="Neumann-Schaal M."/>
            <person name="Muesken M."/>
            <person name="Overmann J."/>
        </authorList>
    </citation>
    <scope>NUCLEOTIDE SEQUENCE</scope>
    <source>
        <strain evidence="2">AEG42_29</strain>
    </source>
</reference>
<organism evidence="2">
    <name type="scientific">Paraconexibacter sp. AEG42_29</name>
    <dbReference type="NCBI Taxonomy" id="2997339"/>
    <lineage>
        <taxon>Bacteria</taxon>
        <taxon>Bacillati</taxon>
        <taxon>Actinomycetota</taxon>
        <taxon>Thermoleophilia</taxon>
        <taxon>Solirubrobacterales</taxon>
        <taxon>Paraconexibacteraceae</taxon>
        <taxon>Paraconexibacter</taxon>
    </lineage>
</organism>